<keyword evidence="3" id="KW-0813">Transport</keyword>
<dbReference type="GO" id="GO:0010008">
    <property type="term" value="C:endosome membrane"/>
    <property type="evidence" value="ECO:0007669"/>
    <property type="project" value="TreeGrafter"/>
</dbReference>
<feature type="transmembrane region" description="Helical" evidence="8">
    <location>
        <begin position="193"/>
        <end position="213"/>
    </location>
</feature>
<feature type="transmembrane region" description="Helical" evidence="8">
    <location>
        <begin position="117"/>
        <end position="136"/>
    </location>
</feature>
<evidence type="ECO:0000256" key="5">
    <source>
        <dbReference type="ARBA" id="ARBA00022989"/>
    </source>
</evidence>
<dbReference type="Pfam" id="PF01566">
    <property type="entry name" value="Nramp"/>
    <property type="match status" value="1"/>
</dbReference>
<accession>A0AA88HHZ8</accession>
<evidence type="ECO:0000256" key="2">
    <source>
        <dbReference type="ARBA" id="ARBA00006670"/>
    </source>
</evidence>
<dbReference type="GO" id="GO:0005886">
    <property type="term" value="C:plasma membrane"/>
    <property type="evidence" value="ECO:0007669"/>
    <property type="project" value="TreeGrafter"/>
</dbReference>
<organism evidence="9 10">
    <name type="scientific">Artemia franciscana</name>
    <name type="common">Brine shrimp</name>
    <name type="synonym">Artemia sanfranciscana</name>
    <dbReference type="NCBI Taxonomy" id="6661"/>
    <lineage>
        <taxon>Eukaryota</taxon>
        <taxon>Metazoa</taxon>
        <taxon>Ecdysozoa</taxon>
        <taxon>Arthropoda</taxon>
        <taxon>Crustacea</taxon>
        <taxon>Branchiopoda</taxon>
        <taxon>Anostraca</taxon>
        <taxon>Artemiidae</taxon>
        <taxon>Artemia</taxon>
    </lineage>
</organism>
<dbReference type="NCBIfam" id="TIGR01197">
    <property type="entry name" value="nramp"/>
    <property type="match status" value="1"/>
</dbReference>
<dbReference type="GO" id="GO:0005381">
    <property type="term" value="F:iron ion transmembrane transporter activity"/>
    <property type="evidence" value="ECO:0007669"/>
    <property type="project" value="TreeGrafter"/>
</dbReference>
<feature type="region of interest" description="Disordered" evidence="7">
    <location>
        <begin position="1"/>
        <end position="56"/>
    </location>
</feature>
<dbReference type="PANTHER" id="PTHR11706:SF33">
    <property type="entry name" value="NATURAL RESISTANCE-ASSOCIATED MACROPHAGE PROTEIN 2"/>
    <property type="match status" value="1"/>
</dbReference>
<evidence type="ECO:0000256" key="4">
    <source>
        <dbReference type="ARBA" id="ARBA00022692"/>
    </source>
</evidence>
<evidence type="ECO:0000256" key="8">
    <source>
        <dbReference type="SAM" id="Phobius"/>
    </source>
</evidence>
<keyword evidence="5 8" id="KW-1133">Transmembrane helix</keyword>
<dbReference type="EMBL" id="JAVRJZ010000020">
    <property type="protein sequence ID" value="KAK2705502.1"/>
    <property type="molecule type" value="Genomic_DNA"/>
</dbReference>
<feature type="transmembrane region" description="Helical" evidence="8">
    <location>
        <begin position="495"/>
        <end position="517"/>
    </location>
</feature>
<feature type="transmembrane region" description="Helical" evidence="8">
    <location>
        <begin position="220"/>
        <end position="240"/>
    </location>
</feature>
<comment type="caution">
    <text evidence="9">The sequence shown here is derived from an EMBL/GenBank/DDBJ whole genome shotgun (WGS) entry which is preliminary data.</text>
</comment>
<evidence type="ECO:0000313" key="9">
    <source>
        <dbReference type="EMBL" id="KAK2705502.1"/>
    </source>
</evidence>
<feature type="transmembrane region" description="Helical" evidence="8">
    <location>
        <begin position="529"/>
        <end position="562"/>
    </location>
</feature>
<feature type="transmembrane region" description="Helical" evidence="8">
    <location>
        <begin position="465"/>
        <end position="483"/>
    </location>
</feature>
<feature type="transmembrane region" description="Helical" evidence="8">
    <location>
        <begin position="434"/>
        <end position="453"/>
    </location>
</feature>
<dbReference type="PANTHER" id="PTHR11706">
    <property type="entry name" value="SOLUTE CARRIER PROTEIN FAMILY 11 MEMBER"/>
    <property type="match status" value="1"/>
</dbReference>
<dbReference type="GO" id="GO:0005384">
    <property type="term" value="F:manganese ion transmembrane transporter activity"/>
    <property type="evidence" value="ECO:0007669"/>
    <property type="project" value="TreeGrafter"/>
</dbReference>
<reference evidence="9" key="1">
    <citation type="submission" date="2023-07" db="EMBL/GenBank/DDBJ databases">
        <title>Chromosome-level genome assembly of Artemia franciscana.</title>
        <authorList>
            <person name="Jo E."/>
        </authorList>
    </citation>
    <scope>NUCLEOTIDE SEQUENCE</scope>
    <source>
        <tissue evidence="9">Whole body</tissue>
    </source>
</reference>
<evidence type="ECO:0000256" key="3">
    <source>
        <dbReference type="ARBA" id="ARBA00022448"/>
    </source>
</evidence>
<keyword evidence="6 8" id="KW-0472">Membrane</keyword>
<keyword evidence="4 8" id="KW-0812">Transmembrane</keyword>
<proteinExistence type="inferred from homology"/>
<dbReference type="Proteomes" id="UP001187531">
    <property type="component" value="Unassembled WGS sequence"/>
</dbReference>
<feature type="compositionally biased region" description="Low complexity" evidence="7">
    <location>
        <begin position="1"/>
        <end position="17"/>
    </location>
</feature>
<evidence type="ECO:0000256" key="6">
    <source>
        <dbReference type="ARBA" id="ARBA00023136"/>
    </source>
</evidence>
<sequence length="590" mass="65168">MMSLNEGSSLLPSSSRSYGIGEKEPENVSKEDNVEVIDETRKENISSSRNVPSPIQHDSDTYFADQRIDIPNSGEGGFSFAKLWAFTGPGFLMSIAYLDPGNIESDLRSGAVAEYKLLWILLWATVLGLLVQRLTVRLGVVTGKHLAEHGYRNFPFLPRICIWLMSEIAIIGSDMQEVIGTSIAIYILSSRTVPIWVGVLITIADTFTFLLLDKYGLRKLEFFFGFLITVMGISFGYEYVKAAPDQLKVLSGIVIPSCKGCGSEELIQAVGIIGAVIMPHNLYLHSALVKSRDIDRKNKSAVREGNFYFFLESGIALFCSFVINVFVVSVFAAGLYQKTNADIIKLCNDSGGAINEDDVQDAFGNGLLPEDYVDASIYSGGIYLGCKYGYVATIIWGIGILAAGQSSTMTGTYAGQFVMEGFLNLQWPRWKRVLLTRSIAVLPALLIAIFAQIRELTTLNDLLNAIMSLQLPFALLPTLIFTCSPKIMGEFVNGLFNKIVIMCLGFAVISINIYFVVFSIFDSYPFHPAIFLPIALGALFYFTLIGYLVVHLVVSLGGSFCLKSKFISRLFVNPMQYSDEDKLEEEVEDN</sequence>
<evidence type="ECO:0000256" key="1">
    <source>
        <dbReference type="ARBA" id="ARBA00004141"/>
    </source>
</evidence>
<name>A0AA88HHZ8_ARTSF</name>
<dbReference type="AlphaFoldDB" id="A0AA88HHZ8"/>
<feature type="compositionally biased region" description="Basic and acidic residues" evidence="7">
    <location>
        <begin position="21"/>
        <end position="44"/>
    </location>
</feature>
<comment type="subcellular location">
    <subcellularLocation>
        <location evidence="1">Membrane</location>
        <topology evidence="1">Multi-pass membrane protein</topology>
    </subcellularLocation>
</comment>
<feature type="transmembrane region" description="Helical" evidence="8">
    <location>
        <begin position="315"/>
        <end position="336"/>
    </location>
</feature>
<gene>
    <name evidence="9" type="ORF">QYM36_015781</name>
</gene>
<dbReference type="NCBIfam" id="NF037982">
    <property type="entry name" value="Nramp_1"/>
    <property type="match status" value="1"/>
</dbReference>
<evidence type="ECO:0000256" key="7">
    <source>
        <dbReference type="SAM" id="MobiDB-lite"/>
    </source>
</evidence>
<dbReference type="HAMAP" id="MF_00221">
    <property type="entry name" value="NRAMP"/>
    <property type="match status" value="1"/>
</dbReference>
<dbReference type="PRINTS" id="PR00447">
    <property type="entry name" value="NATRESASSCMP"/>
</dbReference>
<keyword evidence="10" id="KW-1185">Reference proteome</keyword>
<evidence type="ECO:0000313" key="10">
    <source>
        <dbReference type="Proteomes" id="UP001187531"/>
    </source>
</evidence>
<protein>
    <submittedName>
        <fullName evidence="9">Uncharacterized protein</fullName>
    </submittedName>
</protein>
<dbReference type="InterPro" id="IPR001046">
    <property type="entry name" value="NRAMP_fam"/>
</dbReference>
<comment type="similarity">
    <text evidence="2">Belongs to the NRAMP family.</text>
</comment>
<dbReference type="GO" id="GO:0015086">
    <property type="term" value="F:cadmium ion transmembrane transporter activity"/>
    <property type="evidence" value="ECO:0007669"/>
    <property type="project" value="TreeGrafter"/>
</dbReference>